<dbReference type="InterPro" id="IPR039069">
    <property type="entry name" value="CE7"/>
</dbReference>
<feature type="binding site" evidence="2">
    <location>
        <position position="100"/>
    </location>
    <ligand>
        <name>substrate</name>
    </ligand>
</feature>
<evidence type="ECO:0000259" key="3">
    <source>
        <dbReference type="Pfam" id="PF05448"/>
    </source>
</evidence>
<dbReference type="InterPro" id="IPR008391">
    <property type="entry name" value="AXE1_dom"/>
</dbReference>
<feature type="active site" description="Charge relay system" evidence="1">
    <location>
        <position position="267"/>
    </location>
</feature>
<dbReference type="Gene3D" id="3.40.50.1820">
    <property type="entry name" value="alpha/beta hydrolase"/>
    <property type="match status" value="1"/>
</dbReference>
<evidence type="ECO:0000256" key="2">
    <source>
        <dbReference type="PIRSR" id="PIRSR639069-2"/>
    </source>
</evidence>
<dbReference type="AlphaFoldDB" id="A0A8J3GDW4"/>
<evidence type="ECO:0000256" key="1">
    <source>
        <dbReference type="PIRSR" id="PIRSR639069-1"/>
    </source>
</evidence>
<dbReference type="SUPFAM" id="SSF53474">
    <property type="entry name" value="alpha/beta-Hydrolases"/>
    <property type="match status" value="1"/>
</dbReference>
<comment type="caution">
    <text evidence="4">The sequence shown here is derived from an EMBL/GenBank/DDBJ whole genome shotgun (WGS) entry which is preliminary data.</text>
</comment>
<keyword evidence="5" id="KW-1185">Reference proteome</keyword>
<evidence type="ECO:0000313" key="5">
    <source>
        <dbReference type="Proteomes" id="UP000642829"/>
    </source>
</evidence>
<feature type="active site" description="Nucleophile" evidence="1">
    <location>
        <position position="184"/>
    </location>
</feature>
<reference evidence="4" key="1">
    <citation type="journal article" date="2014" name="Int. J. Syst. Evol. Microbiol.">
        <title>Complete genome sequence of Corynebacterium casei LMG S-19264T (=DSM 44701T), isolated from a smear-ripened cheese.</title>
        <authorList>
            <consortium name="US DOE Joint Genome Institute (JGI-PGF)"/>
            <person name="Walter F."/>
            <person name="Albersmeier A."/>
            <person name="Kalinowski J."/>
            <person name="Ruckert C."/>
        </authorList>
    </citation>
    <scope>NUCLEOTIDE SEQUENCE</scope>
    <source>
        <strain evidence="4">KCTC 12870</strain>
    </source>
</reference>
<protein>
    <submittedName>
        <fullName evidence="4">Deacetylase</fullName>
    </submittedName>
</protein>
<name>A0A8J3GDW4_9BACT</name>
<dbReference type="Pfam" id="PF05448">
    <property type="entry name" value="AXE1"/>
    <property type="match status" value="1"/>
</dbReference>
<dbReference type="GO" id="GO:0052689">
    <property type="term" value="F:carboxylic ester hydrolase activity"/>
    <property type="evidence" value="ECO:0007669"/>
    <property type="project" value="TreeGrafter"/>
</dbReference>
<dbReference type="GO" id="GO:0005976">
    <property type="term" value="P:polysaccharide metabolic process"/>
    <property type="evidence" value="ECO:0007669"/>
    <property type="project" value="TreeGrafter"/>
</dbReference>
<dbReference type="Proteomes" id="UP000642829">
    <property type="component" value="Unassembled WGS sequence"/>
</dbReference>
<dbReference type="InterPro" id="IPR029058">
    <property type="entry name" value="AB_hydrolase_fold"/>
</dbReference>
<gene>
    <name evidence="4" type="ORF">GCM10007047_28490</name>
</gene>
<proteinExistence type="predicted"/>
<reference evidence="4" key="2">
    <citation type="submission" date="2020-09" db="EMBL/GenBank/DDBJ databases">
        <authorList>
            <person name="Sun Q."/>
            <person name="Kim S."/>
        </authorList>
    </citation>
    <scope>NUCLEOTIDE SEQUENCE</scope>
    <source>
        <strain evidence="4">KCTC 12870</strain>
    </source>
</reference>
<dbReference type="EMBL" id="BMXG01000021">
    <property type="protein sequence ID" value="GHC09534.1"/>
    <property type="molecule type" value="Genomic_DNA"/>
</dbReference>
<accession>A0A8J3GDW4</accession>
<dbReference type="RefSeq" id="WP_189516421.1">
    <property type="nucleotide sequence ID" value="NZ_BMXG01000021.1"/>
</dbReference>
<dbReference type="PANTHER" id="PTHR40111:SF1">
    <property type="entry name" value="CEPHALOSPORIN-C DEACETYLASE"/>
    <property type="match status" value="1"/>
</dbReference>
<feature type="domain" description="Acetyl xylan esterase" evidence="3">
    <location>
        <begin position="29"/>
        <end position="298"/>
    </location>
</feature>
<feature type="active site" description="Charge relay system" evidence="1">
    <location>
        <position position="295"/>
    </location>
</feature>
<organism evidence="4 5">
    <name type="scientific">Cerasicoccus arenae</name>
    <dbReference type="NCBI Taxonomy" id="424488"/>
    <lineage>
        <taxon>Bacteria</taxon>
        <taxon>Pseudomonadati</taxon>
        <taxon>Verrucomicrobiota</taxon>
        <taxon>Opitutia</taxon>
        <taxon>Puniceicoccales</taxon>
        <taxon>Cerasicoccaceae</taxon>
        <taxon>Cerasicoccus</taxon>
    </lineage>
</organism>
<dbReference type="PANTHER" id="PTHR40111">
    <property type="entry name" value="CEPHALOSPORIN-C DEACETYLASE"/>
    <property type="match status" value="1"/>
</dbReference>
<sequence length="319" mass="35117">MIPTKHSYPYDPTYGYTLETLLEIDCPPEVDGFSDFWRGAYAAAMKVAPKARIIDTGFVENGCRLYDIYYTSTDGMKIGGWLVVPAKGPIRRGFVMGHGYGGREQGDCHFPIKESAIIFPCMRGQSRSPNPPISPEAHWHVTHDIDKPTRYVIRGCVEDTWLAATVLLNLYPQVEGHLGYLGSSFGGGVGALALPWDDRFQKAHLGVPTFGNHPLRLKMPTSGSGESVRKFVKKYPGVAEKTLPFYDAAVAATHIKIPVHCVCALFDPNVCPPGQFAVYNALAGPKQLYVQDAGHFAYDNEAQQGAEIMAEIEAFFQDL</sequence>
<evidence type="ECO:0000313" key="4">
    <source>
        <dbReference type="EMBL" id="GHC09534.1"/>
    </source>
</evidence>